<name>A0AAU7API0_9ACTN</name>
<evidence type="ECO:0000256" key="2">
    <source>
        <dbReference type="ARBA" id="ARBA00022692"/>
    </source>
</evidence>
<reference evidence="6" key="1">
    <citation type="submission" date="2022-12" db="EMBL/GenBank/DDBJ databases">
        <title>Paraconexibacter alkalitolerans sp. nov. and Baekduia alba sp. nov., isolated from soil and emended description of the genera Paraconexibacter (Chun et al., 2020) and Baekduia (An et al., 2020).</title>
        <authorList>
            <person name="Vieira S."/>
            <person name="Huber K.J."/>
            <person name="Geppert A."/>
            <person name="Wolf J."/>
            <person name="Neumann-Schaal M."/>
            <person name="Muesken M."/>
            <person name="Overmann J."/>
        </authorList>
    </citation>
    <scope>NUCLEOTIDE SEQUENCE</scope>
    <source>
        <strain evidence="6">AEG42_29</strain>
    </source>
</reference>
<proteinExistence type="predicted"/>
<evidence type="ECO:0000256" key="5">
    <source>
        <dbReference type="SAM" id="Phobius"/>
    </source>
</evidence>
<keyword evidence="3 5" id="KW-1133">Transmembrane helix</keyword>
<dbReference type="GO" id="GO:0016020">
    <property type="term" value="C:membrane"/>
    <property type="evidence" value="ECO:0007669"/>
    <property type="project" value="UniProtKB-SubCell"/>
</dbReference>
<evidence type="ECO:0000313" key="6">
    <source>
        <dbReference type="EMBL" id="XAY03583.1"/>
    </source>
</evidence>
<evidence type="ECO:0000256" key="3">
    <source>
        <dbReference type="ARBA" id="ARBA00022989"/>
    </source>
</evidence>
<feature type="transmembrane region" description="Helical" evidence="5">
    <location>
        <begin position="41"/>
        <end position="64"/>
    </location>
</feature>
<dbReference type="Pfam" id="PF07681">
    <property type="entry name" value="DoxX"/>
    <property type="match status" value="1"/>
</dbReference>
<gene>
    <name evidence="6" type="ORF">DSM112329_00402</name>
</gene>
<dbReference type="AlphaFoldDB" id="A0AAU7API0"/>
<evidence type="ECO:0008006" key="7">
    <source>
        <dbReference type="Google" id="ProtNLM"/>
    </source>
</evidence>
<organism evidence="6">
    <name type="scientific">Paraconexibacter sp. AEG42_29</name>
    <dbReference type="NCBI Taxonomy" id="2997339"/>
    <lineage>
        <taxon>Bacteria</taxon>
        <taxon>Bacillati</taxon>
        <taxon>Actinomycetota</taxon>
        <taxon>Thermoleophilia</taxon>
        <taxon>Solirubrobacterales</taxon>
        <taxon>Paraconexibacteraceae</taxon>
        <taxon>Paraconexibacter</taxon>
    </lineage>
</organism>
<evidence type="ECO:0000256" key="1">
    <source>
        <dbReference type="ARBA" id="ARBA00004141"/>
    </source>
</evidence>
<keyword evidence="4 5" id="KW-0472">Membrane</keyword>
<dbReference type="KEGG" id="parq:DSM112329_00402"/>
<dbReference type="EMBL" id="CP114014">
    <property type="protein sequence ID" value="XAY03583.1"/>
    <property type="molecule type" value="Genomic_DNA"/>
</dbReference>
<keyword evidence="2 5" id="KW-0812">Transmembrane</keyword>
<feature type="transmembrane region" description="Helical" evidence="5">
    <location>
        <begin position="105"/>
        <end position="122"/>
    </location>
</feature>
<evidence type="ECO:0000256" key="4">
    <source>
        <dbReference type="ARBA" id="ARBA00023136"/>
    </source>
</evidence>
<dbReference type="InterPro" id="IPR032808">
    <property type="entry name" value="DoxX"/>
</dbReference>
<dbReference type="RefSeq" id="WP_354700139.1">
    <property type="nucleotide sequence ID" value="NZ_CP114014.1"/>
</dbReference>
<comment type="subcellular location">
    <subcellularLocation>
        <location evidence="1">Membrane</location>
        <topology evidence="1">Multi-pass membrane protein</topology>
    </subcellularLocation>
</comment>
<feature type="transmembrane region" description="Helical" evidence="5">
    <location>
        <begin position="71"/>
        <end position="90"/>
    </location>
</feature>
<sequence length="141" mass="15008">MDVIELAGRLLFASAFLISPSGVFAQAPRLAGSPMMRKYPTGLAIAMVRLSCAFSMGGAVLVGLGLFPDLGALLILGFLVPVTLTMHRFWEVEPGLPRKQKRDQFLSNASLAGGALLLFAFMNQAQDVGLGVLSDPLFGRL</sequence>
<protein>
    <recommendedName>
        <fullName evidence="7">DoxX family protein</fullName>
    </recommendedName>
</protein>
<accession>A0AAU7API0</accession>